<dbReference type="Proteomes" id="UP001597118">
    <property type="component" value="Unassembled WGS sequence"/>
</dbReference>
<evidence type="ECO:0000313" key="1">
    <source>
        <dbReference type="EMBL" id="MFD1629746.1"/>
    </source>
</evidence>
<name>A0ABW4IAF6_9SPHI</name>
<protein>
    <submittedName>
        <fullName evidence="1">Glycosyltransferase family 4 protein</fullName>
        <ecNumber evidence="1">2.4.-.-</ecNumber>
    </submittedName>
</protein>
<proteinExistence type="predicted"/>
<dbReference type="SUPFAM" id="SSF53756">
    <property type="entry name" value="UDP-Glycosyltransferase/glycogen phosphorylase"/>
    <property type="match status" value="1"/>
</dbReference>
<keyword evidence="2" id="KW-1185">Reference proteome</keyword>
<dbReference type="GO" id="GO:0016757">
    <property type="term" value="F:glycosyltransferase activity"/>
    <property type="evidence" value="ECO:0007669"/>
    <property type="project" value="UniProtKB-KW"/>
</dbReference>
<dbReference type="EMBL" id="JBHUDG010000007">
    <property type="protein sequence ID" value="MFD1629746.1"/>
    <property type="molecule type" value="Genomic_DNA"/>
</dbReference>
<dbReference type="Pfam" id="PF13692">
    <property type="entry name" value="Glyco_trans_1_4"/>
    <property type="match status" value="1"/>
</dbReference>
<dbReference type="Gene3D" id="3.40.50.2000">
    <property type="entry name" value="Glycogen Phosphorylase B"/>
    <property type="match status" value="1"/>
</dbReference>
<dbReference type="RefSeq" id="WP_379662127.1">
    <property type="nucleotide sequence ID" value="NZ_JBHUDG010000007.1"/>
</dbReference>
<dbReference type="EC" id="2.4.-.-" evidence="1"/>
<evidence type="ECO:0000313" key="2">
    <source>
        <dbReference type="Proteomes" id="UP001597118"/>
    </source>
</evidence>
<reference evidence="2" key="1">
    <citation type="journal article" date="2019" name="Int. J. Syst. Evol. Microbiol.">
        <title>The Global Catalogue of Microorganisms (GCM) 10K type strain sequencing project: providing services to taxonomists for standard genome sequencing and annotation.</title>
        <authorList>
            <consortium name="The Broad Institute Genomics Platform"/>
            <consortium name="The Broad Institute Genome Sequencing Center for Infectious Disease"/>
            <person name="Wu L."/>
            <person name="Ma J."/>
        </authorList>
    </citation>
    <scope>NUCLEOTIDE SEQUENCE [LARGE SCALE GENOMIC DNA]</scope>
    <source>
        <strain evidence="2">CCUG 53762</strain>
    </source>
</reference>
<keyword evidence="1" id="KW-0328">Glycosyltransferase</keyword>
<comment type="caution">
    <text evidence="1">The sequence shown here is derived from an EMBL/GenBank/DDBJ whole genome shotgun (WGS) entry which is preliminary data.</text>
</comment>
<keyword evidence="1" id="KW-0808">Transferase</keyword>
<sequence length="413" mass="47432">MNDLPKILIIGSVWPEPNSSAAGSRMMYLIGTFLKQHWKVTFVSTAAESPFMSDLESLGVEKYQILLNSSTFDDFVKDLRPDIVMFDRFMVEEQFGWRVAEACPQALRILDTEDLHTLRYARQAAFKQQRSFKQEDLLDTEMAFREIASIYRCDMTLVISAYEMKILKDVFKIDDSLLFYLPFQIERSDEIQLPDFNERAGFISIGNFLHEPNWNAVLYLKEQIWPAIRKRLPKAILKVYGAYPSQKVLTLDNKKEGFYIEGRADSVADVMSASRVCLAPLRFGAGLKGKLIDAMFYGTPNVTTAIGAEAMDLGLPWAGFIEDDASLFAEKAVELYTDQMLWKQSVENGYRILEQNFSIKLTADFVKAVIFLLNDLEHHRKHNFMGRMLMHHAFASTKFMSKWIEEKHSGKTP</sequence>
<organism evidence="1 2">
    <name type="scientific">Pseudopedobacter beijingensis</name>
    <dbReference type="NCBI Taxonomy" id="1207056"/>
    <lineage>
        <taxon>Bacteria</taxon>
        <taxon>Pseudomonadati</taxon>
        <taxon>Bacteroidota</taxon>
        <taxon>Sphingobacteriia</taxon>
        <taxon>Sphingobacteriales</taxon>
        <taxon>Sphingobacteriaceae</taxon>
        <taxon>Pseudopedobacter</taxon>
    </lineage>
</organism>
<gene>
    <name evidence="1" type="ORF">ACFSAH_07660</name>
</gene>
<dbReference type="CDD" id="cd03801">
    <property type="entry name" value="GT4_PimA-like"/>
    <property type="match status" value="1"/>
</dbReference>
<accession>A0ABW4IAF6</accession>